<evidence type="ECO:0000256" key="1">
    <source>
        <dbReference type="ARBA" id="ARBA00001946"/>
    </source>
</evidence>
<dbReference type="InterPro" id="IPR036637">
    <property type="entry name" value="Phosphohistidine_dom_sf"/>
</dbReference>
<proteinExistence type="inferred from homology"/>
<feature type="domain" description="PEP-utilising enzyme C-terminal" evidence="10">
    <location>
        <begin position="124"/>
        <end position="404"/>
    </location>
</feature>
<gene>
    <name evidence="11" type="ORF">S01H1_13117</name>
</gene>
<dbReference type="Gene3D" id="3.50.30.10">
    <property type="entry name" value="Phosphohistidine domain"/>
    <property type="match status" value="1"/>
</dbReference>
<keyword evidence="5" id="KW-0547">Nucleotide-binding</keyword>
<keyword evidence="6" id="KW-0418">Kinase</keyword>
<dbReference type="InterPro" id="IPR040442">
    <property type="entry name" value="Pyrv_kinase-like_dom_sf"/>
</dbReference>
<comment type="caution">
    <text evidence="11">The sequence shown here is derived from an EMBL/GenBank/DDBJ whole genome shotgun (WGS) entry which is preliminary data.</text>
</comment>
<evidence type="ECO:0000256" key="6">
    <source>
        <dbReference type="ARBA" id="ARBA00022777"/>
    </source>
</evidence>
<dbReference type="InterPro" id="IPR006319">
    <property type="entry name" value="PEP_synth"/>
</dbReference>
<keyword evidence="7" id="KW-0067">ATP-binding</keyword>
<dbReference type="InterPro" id="IPR018274">
    <property type="entry name" value="PEP_util_AS"/>
</dbReference>
<evidence type="ECO:0000256" key="8">
    <source>
        <dbReference type="ARBA" id="ARBA00022842"/>
    </source>
</evidence>
<keyword evidence="3" id="KW-0808">Transferase</keyword>
<evidence type="ECO:0008006" key="12">
    <source>
        <dbReference type="Google" id="ProtNLM"/>
    </source>
</evidence>
<evidence type="ECO:0000256" key="4">
    <source>
        <dbReference type="ARBA" id="ARBA00022723"/>
    </source>
</evidence>
<dbReference type="InterPro" id="IPR023151">
    <property type="entry name" value="PEP_util_CS"/>
</dbReference>
<dbReference type="SUPFAM" id="SSF52009">
    <property type="entry name" value="Phosphohistidine domain"/>
    <property type="match status" value="1"/>
</dbReference>
<evidence type="ECO:0000256" key="7">
    <source>
        <dbReference type="ARBA" id="ARBA00022840"/>
    </source>
</evidence>
<reference evidence="11" key="1">
    <citation type="journal article" date="2014" name="Front. Microbiol.">
        <title>High frequency of phylogenetically diverse reductive dehalogenase-homologous genes in deep subseafloor sedimentary metagenomes.</title>
        <authorList>
            <person name="Kawai M."/>
            <person name="Futagami T."/>
            <person name="Toyoda A."/>
            <person name="Takaki Y."/>
            <person name="Nishi S."/>
            <person name="Hori S."/>
            <person name="Arai W."/>
            <person name="Tsubouchi T."/>
            <person name="Morono Y."/>
            <person name="Uchiyama I."/>
            <person name="Ito T."/>
            <person name="Fujiyama A."/>
            <person name="Inagaki F."/>
            <person name="Takami H."/>
        </authorList>
    </citation>
    <scope>NUCLEOTIDE SEQUENCE</scope>
    <source>
        <strain evidence="11">Expedition CK06-06</strain>
    </source>
</reference>
<dbReference type="PROSITE" id="PS00370">
    <property type="entry name" value="PEP_ENZYMES_PHOS_SITE"/>
    <property type="match status" value="1"/>
</dbReference>
<evidence type="ECO:0000256" key="3">
    <source>
        <dbReference type="ARBA" id="ARBA00022679"/>
    </source>
</evidence>
<dbReference type="PANTHER" id="PTHR43030:SF1">
    <property type="entry name" value="PHOSPHOENOLPYRUVATE SYNTHASE"/>
    <property type="match status" value="1"/>
</dbReference>
<dbReference type="PRINTS" id="PR01736">
    <property type="entry name" value="PHPHTRNFRASE"/>
</dbReference>
<evidence type="ECO:0000256" key="2">
    <source>
        <dbReference type="ARBA" id="ARBA00007837"/>
    </source>
</evidence>
<organism evidence="11">
    <name type="scientific">marine sediment metagenome</name>
    <dbReference type="NCBI Taxonomy" id="412755"/>
    <lineage>
        <taxon>unclassified sequences</taxon>
        <taxon>metagenomes</taxon>
        <taxon>ecological metagenomes</taxon>
    </lineage>
</organism>
<name>X0SBM0_9ZZZZ</name>
<dbReference type="PROSITE" id="PS00742">
    <property type="entry name" value="PEP_ENZYMES_2"/>
    <property type="match status" value="1"/>
</dbReference>
<dbReference type="Pfam" id="PF02896">
    <property type="entry name" value="PEP-utilizers_C"/>
    <property type="match status" value="1"/>
</dbReference>
<protein>
    <recommendedName>
        <fullName evidence="12">Pyruvate, water dikinase</fullName>
    </recommendedName>
</protein>
<dbReference type="GO" id="GO:0046872">
    <property type="term" value="F:metal ion binding"/>
    <property type="evidence" value="ECO:0007669"/>
    <property type="project" value="UniProtKB-KW"/>
</dbReference>
<keyword evidence="4" id="KW-0479">Metal-binding</keyword>
<accession>X0SBM0</accession>
<sequence>VTGNTASPGIASGIVKIANDVNELSKVQKGDVLVTKMTNPDMVPTMKRASAIVTDMGGTTCHAAIVSREMGIPCIVGTGNATSVLKENTMITVDATHGKVYEGKIAIKKPKQAEEIRRDYGELITATQIKVVMDFPEYAEKAAATGADGVGLLRAEHMILGTKIHPAYLVKQGRKQELIDILVKGISTVARAFDGKPVWYRTLDAPTDEFKTLEGGSDEPEEENPMLGWRGIRRSLDQPGFLRAEFEAIKKVHEMGLKNVGVMIPLVTRVDEVRKAKEILDDVFDDEYVEFGVMIETPAAAWVIDDICKIGIDFVSFGTNDLTQYTLALDRNNDLVQKHYDELHPAVLAEIAMVIKACKKYHVQTSICGQAGSKPKMAAFLVRQGIDSISANPDAVHQIRETVAITEKR</sequence>
<dbReference type="GO" id="GO:0008986">
    <property type="term" value="F:pyruvate, water dikinase activity"/>
    <property type="evidence" value="ECO:0007669"/>
    <property type="project" value="InterPro"/>
</dbReference>
<evidence type="ECO:0000256" key="5">
    <source>
        <dbReference type="ARBA" id="ARBA00022741"/>
    </source>
</evidence>
<dbReference type="SUPFAM" id="SSF51621">
    <property type="entry name" value="Phosphoenolpyruvate/pyruvate domain"/>
    <property type="match status" value="1"/>
</dbReference>
<comment type="similarity">
    <text evidence="2">Belongs to the PEP-utilizing enzyme family.</text>
</comment>
<dbReference type="Pfam" id="PF00391">
    <property type="entry name" value="PEP-utilizers"/>
    <property type="match status" value="1"/>
</dbReference>
<feature type="non-terminal residue" evidence="11">
    <location>
        <position position="1"/>
    </location>
</feature>
<dbReference type="GO" id="GO:0005524">
    <property type="term" value="F:ATP binding"/>
    <property type="evidence" value="ECO:0007669"/>
    <property type="project" value="UniProtKB-KW"/>
</dbReference>
<evidence type="ECO:0000259" key="10">
    <source>
        <dbReference type="Pfam" id="PF02896"/>
    </source>
</evidence>
<evidence type="ECO:0000313" key="11">
    <source>
        <dbReference type="EMBL" id="GAF73317.1"/>
    </source>
</evidence>
<feature type="domain" description="PEP-utilising enzyme mobile" evidence="9">
    <location>
        <begin position="28"/>
        <end position="98"/>
    </location>
</feature>
<dbReference type="PANTHER" id="PTHR43030">
    <property type="entry name" value="PHOSPHOENOLPYRUVATE SYNTHASE"/>
    <property type="match status" value="1"/>
</dbReference>
<dbReference type="Gene3D" id="3.20.20.60">
    <property type="entry name" value="Phosphoenolpyruvate-binding domains"/>
    <property type="match status" value="1"/>
</dbReference>
<dbReference type="InterPro" id="IPR008279">
    <property type="entry name" value="PEP-util_enz_mobile_dom"/>
</dbReference>
<dbReference type="InterPro" id="IPR000121">
    <property type="entry name" value="PEP_util_C"/>
</dbReference>
<dbReference type="AlphaFoldDB" id="X0SBM0"/>
<feature type="non-terminal residue" evidence="11">
    <location>
        <position position="409"/>
    </location>
</feature>
<dbReference type="EMBL" id="BARS01006762">
    <property type="protein sequence ID" value="GAF73317.1"/>
    <property type="molecule type" value="Genomic_DNA"/>
</dbReference>
<evidence type="ECO:0000259" key="9">
    <source>
        <dbReference type="Pfam" id="PF00391"/>
    </source>
</evidence>
<dbReference type="InterPro" id="IPR015813">
    <property type="entry name" value="Pyrv/PenolPyrv_kinase-like_dom"/>
</dbReference>
<keyword evidence="8" id="KW-0460">Magnesium</keyword>
<comment type="cofactor">
    <cofactor evidence="1">
        <name>Mg(2+)</name>
        <dbReference type="ChEBI" id="CHEBI:18420"/>
    </cofactor>
</comment>